<keyword evidence="3" id="KW-0964">Secreted</keyword>
<evidence type="ECO:0000256" key="2">
    <source>
        <dbReference type="ARBA" id="ARBA00006699"/>
    </source>
</evidence>
<keyword evidence="13" id="KW-1185">Reference proteome</keyword>
<dbReference type="Pfam" id="PF24517">
    <property type="entry name" value="CBM96"/>
    <property type="match status" value="1"/>
</dbReference>
<feature type="domain" description="Polysaccharide lyase family 8 central" evidence="8">
    <location>
        <begin position="417"/>
        <end position="678"/>
    </location>
</feature>
<dbReference type="PANTHER" id="PTHR38481:SF1">
    <property type="entry name" value="HYALURONATE LYASE"/>
    <property type="match status" value="1"/>
</dbReference>
<evidence type="ECO:0000259" key="11">
    <source>
        <dbReference type="Pfam" id="PF24517"/>
    </source>
</evidence>
<dbReference type="InterPro" id="IPR055372">
    <property type="entry name" value="CBM96"/>
</dbReference>
<accession>A0A4Y9S8J3</accession>
<dbReference type="InterPro" id="IPR038970">
    <property type="entry name" value="Lyase_8"/>
</dbReference>
<organism evidence="12 13">
    <name type="scientific">Duganella callida</name>
    <dbReference type="NCBI Taxonomy" id="2561932"/>
    <lineage>
        <taxon>Bacteria</taxon>
        <taxon>Pseudomonadati</taxon>
        <taxon>Pseudomonadota</taxon>
        <taxon>Betaproteobacteria</taxon>
        <taxon>Burkholderiales</taxon>
        <taxon>Oxalobacteraceae</taxon>
        <taxon>Telluria group</taxon>
        <taxon>Duganella</taxon>
    </lineage>
</organism>
<dbReference type="Proteomes" id="UP000297729">
    <property type="component" value="Unassembled WGS sequence"/>
</dbReference>
<feature type="domain" description="Polysaccharide lyase 8 N-terminal alpha-helical" evidence="10">
    <location>
        <begin position="38"/>
        <end position="360"/>
    </location>
</feature>
<feature type="chain" id="PRO_5021440363" evidence="7">
    <location>
        <begin position="29"/>
        <end position="981"/>
    </location>
</feature>
<dbReference type="RefSeq" id="WP_135203762.1">
    <property type="nucleotide sequence ID" value="NZ_SPVG01000223.1"/>
</dbReference>
<evidence type="ECO:0000256" key="3">
    <source>
        <dbReference type="ARBA" id="ARBA00022525"/>
    </source>
</evidence>
<keyword evidence="4 7" id="KW-0732">Signal</keyword>
<dbReference type="InterPro" id="IPR012970">
    <property type="entry name" value="Lyase_8_alpha_N"/>
</dbReference>
<dbReference type="InterPro" id="IPR003159">
    <property type="entry name" value="Lyase_8_central_dom"/>
</dbReference>
<evidence type="ECO:0000313" key="13">
    <source>
        <dbReference type="Proteomes" id="UP000297729"/>
    </source>
</evidence>
<dbReference type="GO" id="GO:0030246">
    <property type="term" value="F:carbohydrate binding"/>
    <property type="evidence" value="ECO:0007669"/>
    <property type="project" value="InterPro"/>
</dbReference>
<dbReference type="GO" id="GO:0005576">
    <property type="term" value="C:extracellular region"/>
    <property type="evidence" value="ECO:0007669"/>
    <property type="project" value="UniProtKB-SubCell"/>
</dbReference>
<dbReference type="GO" id="GO:0005975">
    <property type="term" value="P:carbohydrate metabolic process"/>
    <property type="evidence" value="ECO:0007669"/>
    <property type="project" value="InterPro"/>
</dbReference>
<gene>
    <name evidence="12" type="ORF">E4L98_22400</name>
</gene>
<comment type="subcellular location">
    <subcellularLocation>
        <location evidence="1">Secreted</location>
    </subcellularLocation>
</comment>
<feature type="domain" description="Polysaccharide lyase family 8 C-terminal" evidence="9">
    <location>
        <begin position="693"/>
        <end position="761"/>
    </location>
</feature>
<feature type="domain" description="Carbohydrate-binding module family 96" evidence="11">
    <location>
        <begin position="815"/>
        <end position="980"/>
    </location>
</feature>
<dbReference type="InterPro" id="IPR014718">
    <property type="entry name" value="GH-type_carb-bd"/>
</dbReference>
<dbReference type="Gene3D" id="1.50.10.100">
    <property type="entry name" value="Chondroitin AC/alginate lyase"/>
    <property type="match status" value="1"/>
</dbReference>
<comment type="similarity">
    <text evidence="2">Belongs to the polysaccharide lyase 8 family.</text>
</comment>
<evidence type="ECO:0000256" key="7">
    <source>
        <dbReference type="SAM" id="SignalP"/>
    </source>
</evidence>
<dbReference type="SUPFAM" id="SSF48230">
    <property type="entry name" value="Chondroitin AC/alginate lyase"/>
    <property type="match status" value="1"/>
</dbReference>
<name>A0A4Y9S8J3_9BURK</name>
<dbReference type="Pfam" id="PF02884">
    <property type="entry name" value="Lyase_8_C"/>
    <property type="match status" value="1"/>
</dbReference>
<feature type="active site" evidence="6">
    <location>
        <position position="258"/>
    </location>
</feature>
<dbReference type="AlphaFoldDB" id="A0A4Y9S8J3"/>
<evidence type="ECO:0000259" key="9">
    <source>
        <dbReference type="Pfam" id="PF02884"/>
    </source>
</evidence>
<evidence type="ECO:0000313" key="12">
    <source>
        <dbReference type="EMBL" id="TFW16805.1"/>
    </source>
</evidence>
<feature type="active site" evidence="6">
    <location>
        <position position="267"/>
    </location>
</feature>
<dbReference type="EMBL" id="SPVG01000223">
    <property type="protein sequence ID" value="TFW16805.1"/>
    <property type="molecule type" value="Genomic_DNA"/>
</dbReference>
<dbReference type="NCBIfam" id="NF033679">
    <property type="entry name" value="DNRLRE_dom"/>
    <property type="match status" value="1"/>
</dbReference>
<dbReference type="InterPro" id="IPR011071">
    <property type="entry name" value="Lyase_8-like_C"/>
</dbReference>
<feature type="signal peptide" evidence="7">
    <location>
        <begin position="1"/>
        <end position="28"/>
    </location>
</feature>
<dbReference type="Gene3D" id="2.70.98.10">
    <property type="match status" value="1"/>
</dbReference>
<dbReference type="InterPro" id="IPR008929">
    <property type="entry name" value="Chondroitin_lyas"/>
</dbReference>
<evidence type="ECO:0000256" key="1">
    <source>
        <dbReference type="ARBA" id="ARBA00004613"/>
    </source>
</evidence>
<dbReference type="GO" id="GO:0016837">
    <property type="term" value="F:carbon-oxygen lyase activity, acting on polysaccharides"/>
    <property type="evidence" value="ECO:0007669"/>
    <property type="project" value="UniProtKB-ARBA"/>
</dbReference>
<dbReference type="InterPro" id="IPR004103">
    <property type="entry name" value="Lyase_8_C"/>
</dbReference>
<keyword evidence="5" id="KW-0456">Lyase</keyword>
<evidence type="ECO:0000259" key="8">
    <source>
        <dbReference type="Pfam" id="PF02278"/>
    </source>
</evidence>
<evidence type="ECO:0000256" key="6">
    <source>
        <dbReference type="PIRSR" id="PIRSR638970-1"/>
    </source>
</evidence>
<feature type="active site" evidence="6">
    <location>
        <position position="321"/>
    </location>
</feature>
<evidence type="ECO:0000256" key="4">
    <source>
        <dbReference type="ARBA" id="ARBA00022729"/>
    </source>
</evidence>
<sequence>MYLIKRWPRALFLSVLLQTAWSALPAHADEFDTLRTRWQTRANGGSANPADTDVANQIAVGTSNAQANWNTLLTGAARSALWADLGDWSKSATITGSYTRLATMAAAWASPNSALYHNTALGNDIVAGLDWLNQHYYQAALAASYDNWWDWQIGTPQALNNAIAAVYPLLTAAQIDAYLAAIDRFMPDPTLRTNPNGTLSTTVETGANRLDKALVAVLRGVLGKSSARIAQGRDAISQALLYVTSGDGFYADSSFVQHTNIPYIGGYGPVLLSDIARLFYLLNGSSWSVTDPNAANAYAWAMQSFRPFIYNGAMMDMGRGRSISRQFSDDHSTGRSVIGAMAELAQGLPASQAAPLKAVLKGWMQRDTSFGNSYFAPTPTATPGVYAGVSVYDLGLLKDILNDSAITPAAETTGAAVFPSTDRVIQRESGYAYALSLFSNRMSAFEFGNGENAKPWWTGMGMSYLYNADLTQYGDDYWPTVDARRLAGTTTDHSGSGTPAAWKNSGNPRNTVGAAALNGRYAAVAFDFASANVTGSTLSGKKAWFLFGDRSVALGAGIASSGGASVETIVENRKLNSAGDNALTVNGAAKPTSAGWSESMNAVSWAHLAGSVAGSDIGYYFPDAPAVSGLRESRSGAWSDINTGGSTASVSNNYLSLALQHGANPTAGVYSYVLLPNRSAAQTAAYAAAPTVSVLERSTSASAAADSALGLTGAVFWNDASKTVSQAGQPLLTSDRKAVMVMQQNGTDLQISVADPTQANTAGINVEINRSAGALVMADPGVTIVQLSPTIKFKVATSGSAGKSYAARFTLNTIKTLAPVADAYVRDGTYAATNYGATTSMVLKKDSAGYYRKGFLKFDLSAVSGTVDSARLVLSTSAIGQTTAMTTNLMLANTDSWTETALNWNNAPGSGTLLASWSAPALNTAVQADITGAVSATLAGDKVMSLVLDLDSNYGSNGWVEYATRENGNSALRPQLIITTH</sequence>
<dbReference type="Gene3D" id="2.60.220.10">
    <property type="entry name" value="Polysaccharide lyase family 8-like, C-terminal"/>
    <property type="match status" value="1"/>
</dbReference>
<dbReference type="InterPro" id="IPR011013">
    <property type="entry name" value="Gal_mutarotase_sf_dom"/>
</dbReference>
<dbReference type="SUPFAM" id="SSF74650">
    <property type="entry name" value="Galactose mutarotase-like"/>
    <property type="match status" value="1"/>
</dbReference>
<reference evidence="12 13" key="1">
    <citation type="submission" date="2019-03" db="EMBL/GenBank/DDBJ databases">
        <title>Draft Genome Sequence of Duganella callidus sp. nov., a Novel Duganella Species Isolated from Cultivated Soil.</title>
        <authorList>
            <person name="Raths R."/>
            <person name="Peta V."/>
            <person name="Bucking H."/>
        </authorList>
    </citation>
    <scope>NUCLEOTIDE SEQUENCE [LARGE SCALE GENOMIC DNA]</scope>
    <source>
        <strain evidence="12 13">DN04</strain>
    </source>
</reference>
<evidence type="ECO:0000256" key="5">
    <source>
        <dbReference type="ARBA" id="ARBA00023239"/>
    </source>
</evidence>
<dbReference type="Pfam" id="PF08124">
    <property type="entry name" value="Lyase_8_N"/>
    <property type="match status" value="1"/>
</dbReference>
<comment type="caution">
    <text evidence="12">The sequence shown here is derived from an EMBL/GenBank/DDBJ whole genome shotgun (WGS) entry which is preliminary data.</text>
</comment>
<evidence type="ECO:0000259" key="10">
    <source>
        <dbReference type="Pfam" id="PF08124"/>
    </source>
</evidence>
<dbReference type="SUPFAM" id="SSF49863">
    <property type="entry name" value="Hyaluronate lyase-like, C-terminal domain"/>
    <property type="match status" value="1"/>
</dbReference>
<protein>
    <submittedName>
        <fullName evidence="12">DNRLRE domain-containing protein</fullName>
    </submittedName>
</protein>
<dbReference type="Pfam" id="PF02278">
    <property type="entry name" value="Lyase_8"/>
    <property type="match status" value="1"/>
</dbReference>
<dbReference type="OrthoDB" id="6636047at2"/>
<dbReference type="PANTHER" id="PTHR38481">
    <property type="entry name" value="HYALURONATE LYASE"/>
    <property type="match status" value="1"/>
</dbReference>
<dbReference type="CDD" id="cd01083">
    <property type="entry name" value="GAG_Lyase"/>
    <property type="match status" value="1"/>
</dbReference>
<proteinExistence type="inferred from homology"/>